<keyword evidence="2" id="KW-1185">Reference proteome</keyword>
<protein>
    <submittedName>
        <fullName evidence="1">Uncharacterized protein</fullName>
    </submittedName>
</protein>
<name>A0AA35ZA15_LACSI</name>
<reference evidence="1" key="1">
    <citation type="submission" date="2023-04" db="EMBL/GenBank/DDBJ databases">
        <authorList>
            <person name="Vijverberg K."/>
            <person name="Xiong W."/>
            <person name="Schranz E."/>
        </authorList>
    </citation>
    <scope>NUCLEOTIDE SEQUENCE</scope>
</reference>
<proteinExistence type="predicted"/>
<dbReference type="Proteomes" id="UP001177003">
    <property type="component" value="Chromosome 5"/>
</dbReference>
<sequence length="99" mass="11537">MLVVTMRDYSMDKVGVLTSTRRWINEEITINSNGQEFKIGVMEYMDDWSLFKPTLFDKVEESNEEEDDQEGIFETWMKDVTDEPKEGDIRLDDTMAIGG</sequence>
<evidence type="ECO:0000313" key="2">
    <source>
        <dbReference type="Proteomes" id="UP001177003"/>
    </source>
</evidence>
<evidence type="ECO:0000313" key="1">
    <source>
        <dbReference type="EMBL" id="CAI9288526.1"/>
    </source>
</evidence>
<dbReference type="EMBL" id="OX465081">
    <property type="protein sequence ID" value="CAI9288526.1"/>
    <property type="molecule type" value="Genomic_DNA"/>
</dbReference>
<accession>A0AA35ZA15</accession>
<gene>
    <name evidence="1" type="ORF">LSALG_LOCUS27821</name>
</gene>
<organism evidence="1 2">
    <name type="scientific">Lactuca saligna</name>
    <name type="common">Willowleaf lettuce</name>
    <dbReference type="NCBI Taxonomy" id="75948"/>
    <lineage>
        <taxon>Eukaryota</taxon>
        <taxon>Viridiplantae</taxon>
        <taxon>Streptophyta</taxon>
        <taxon>Embryophyta</taxon>
        <taxon>Tracheophyta</taxon>
        <taxon>Spermatophyta</taxon>
        <taxon>Magnoliopsida</taxon>
        <taxon>eudicotyledons</taxon>
        <taxon>Gunneridae</taxon>
        <taxon>Pentapetalae</taxon>
        <taxon>asterids</taxon>
        <taxon>campanulids</taxon>
        <taxon>Asterales</taxon>
        <taxon>Asteraceae</taxon>
        <taxon>Cichorioideae</taxon>
        <taxon>Cichorieae</taxon>
        <taxon>Lactucinae</taxon>
        <taxon>Lactuca</taxon>
    </lineage>
</organism>
<dbReference type="AlphaFoldDB" id="A0AA35ZA15"/>